<keyword evidence="6 10" id="KW-0812">Transmembrane</keyword>
<dbReference type="InterPro" id="IPR051327">
    <property type="entry name" value="MATE_MepA_subfamily"/>
</dbReference>
<name>A0A8J6MBL0_9FIRM</name>
<dbReference type="PIRSF" id="PIRSF006603">
    <property type="entry name" value="DinF"/>
    <property type="match status" value="1"/>
</dbReference>
<comment type="subcellular location">
    <subcellularLocation>
        <location evidence="1">Cell membrane</location>
        <topology evidence="1">Multi-pass membrane protein</topology>
    </subcellularLocation>
</comment>
<evidence type="ECO:0000256" key="10">
    <source>
        <dbReference type="SAM" id="Phobius"/>
    </source>
</evidence>
<reference evidence="11" key="1">
    <citation type="submission" date="2020-08" db="EMBL/GenBank/DDBJ databases">
        <title>Genome public.</title>
        <authorList>
            <person name="Liu C."/>
            <person name="Sun Q."/>
        </authorList>
    </citation>
    <scope>NUCLEOTIDE SEQUENCE</scope>
    <source>
        <strain evidence="11">NSJ-51</strain>
    </source>
</reference>
<dbReference type="GO" id="GO:0042910">
    <property type="term" value="F:xenobiotic transmembrane transporter activity"/>
    <property type="evidence" value="ECO:0007669"/>
    <property type="project" value="InterPro"/>
</dbReference>
<evidence type="ECO:0000256" key="8">
    <source>
        <dbReference type="ARBA" id="ARBA00023136"/>
    </source>
</evidence>
<feature type="transmembrane region" description="Helical" evidence="10">
    <location>
        <begin position="371"/>
        <end position="390"/>
    </location>
</feature>
<evidence type="ECO:0000256" key="1">
    <source>
        <dbReference type="ARBA" id="ARBA00004651"/>
    </source>
</evidence>
<dbReference type="PANTHER" id="PTHR43823">
    <property type="entry name" value="SPORULATION PROTEIN YKVU"/>
    <property type="match status" value="1"/>
</dbReference>
<evidence type="ECO:0000256" key="9">
    <source>
        <dbReference type="ARBA" id="ARBA00023251"/>
    </source>
</evidence>
<evidence type="ECO:0000313" key="12">
    <source>
        <dbReference type="Proteomes" id="UP000661435"/>
    </source>
</evidence>
<proteinExistence type="inferred from homology"/>
<feature type="transmembrane region" description="Helical" evidence="10">
    <location>
        <begin position="241"/>
        <end position="263"/>
    </location>
</feature>
<keyword evidence="12" id="KW-1185">Reference proteome</keyword>
<dbReference type="GO" id="GO:0005886">
    <property type="term" value="C:plasma membrane"/>
    <property type="evidence" value="ECO:0007669"/>
    <property type="project" value="UniProtKB-SubCell"/>
</dbReference>
<dbReference type="Pfam" id="PF01554">
    <property type="entry name" value="MatE"/>
    <property type="match status" value="2"/>
</dbReference>
<evidence type="ECO:0000256" key="5">
    <source>
        <dbReference type="ARBA" id="ARBA00022475"/>
    </source>
</evidence>
<gene>
    <name evidence="11" type="ORF">H8S57_16375</name>
</gene>
<dbReference type="InterPro" id="IPR048279">
    <property type="entry name" value="MdtK-like"/>
</dbReference>
<comment type="similarity">
    <text evidence="2">Belongs to the multi antimicrobial extrusion (MATE) (TC 2.A.66.1) family. MepA subfamily.</text>
</comment>
<keyword evidence="4" id="KW-0813">Transport</keyword>
<feature type="transmembrane region" description="Helical" evidence="10">
    <location>
        <begin position="62"/>
        <end position="86"/>
    </location>
</feature>
<evidence type="ECO:0000256" key="6">
    <source>
        <dbReference type="ARBA" id="ARBA00022692"/>
    </source>
</evidence>
<dbReference type="InterPro" id="IPR045070">
    <property type="entry name" value="MATE_MepA-like"/>
</dbReference>
<dbReference type="EMBL" id="JACOPP010000053">
    <property type="protein sequence ID" value="MBC5735274.1"/>
    <property type="molecule type" value="Genomic_DNA"/>
</dbReference>
<feature type="transmembrane region" description="Helical" evidence="10">
    <location>
        <begin position="402"/>
        <end position="424"/>
    </location>
</feature>
<dbReference type="GO" id="GO:0015297">
    <property type="term" value="F:antiporter activity"/>
    <property type="evidence" value="ECO:0007669"/>
    <property type="project" value="InterPro"/>
</dbReference>
<feature type="transmembrane region" description="Helical" evidence="10">
    <location>
        <begin position="170"/>
        <end position="192"/>
    </location>
</feature>
<dbReference type="AlphaFoldDB" id="A0A8J6MBL0"/>
<comment type="caution">
    <text evidence="11">The sequence shown here is derived from an EMBL/GenBank/DDBJ whole genome shotgun (WGS) entry which is preliminary data.</text>
</comment>
<feature type="transmembrane region" description="Helical" evidence="10">
    <location>
        <begin position="198"/>
        <end position="221"/>
    </location>
</feature>
<keyword evidence="8 10" id="KW-0472">Membrane</keyword>
<feature type="transmembrane region" description="Helical" evidence="10">
    <location>
        <begin position="430"/>
        <end position="450"/>
    </location>
</feature>
<dbReference type="Proteomes" id="UP000661435">
    <property type="component" value="Unassembled WGS sequence"/>
</dbReference>
<evidence type="ECO:0000256" key="7">
    <source>
        <dbReference type="ARBA" id="ARBA00022989"/>
    </source>
</evidence>
<feature type="transmembrane region" description="Helical" evidence="10">
    <location>
        <begin position="98"/>
        <end position="121"/>
    </location>
</feature>
<keyword evidence="9" id="KW-0046">Antibiotic resistance</keyword>
<dbReference type="RefSeq" id="WP_186909036.1">
    <property type="nucleotide sequence ID" value="NZ_JACOPP010000053.1"/>
</dbReference>
<evidence type="ECO:0000256" key="4">
    <source>
        <dbReference type="ARBA" id="ARBA00022448"/>
    </source>
</evidence>
<dbReference type="GO" id="GO:0046677">
    <property type="term" value="P:response to antibiotic"/>
    <property type="evidence" value="ECO:0007669"/>
    <property type="project" value="UniProtKB-KW"/>
</dbReference>
<evidence type="ECO:0000256" key="3">
    <source>
        <dbReference type="ARBA" id="ARBA00022106"/>
    </source>
</evidence>
<keyword evidence="5" id="KW-1003">Cell membrane</keyword>
<dbReference type="InterPro" id="IPR002528">
    <property type="entry name" value="MATE_fam"/>
</dbReference>
<dbReference type="CDD" id="cd13143">
    <property type="entry name" value="MATE_MepA_like"/>
    <property type="match status" value="1"/>
</dbReference>
<organism evidence="11 12">
    <name type="scientific">Lawsonibacter hominis</name>
    <dbReference type="NCBI Taxonomy" id="2763053"/>
    <lineage>
        <taxon>Bacteria</taxon>
        <taxon>Bacillati</taxon>
        <taxon>Bacillota</taxon>
        <taxon>Clostridia</taxon>
        <taxon>Eubacteriales</taxon>
        <taxon>Oscillospiraceae</taxon>
        <taxon>Lawsonibacter</taxon>
    </lineage>
</organism>
<feature type="transmembrane region" description="Helical" evidence="10">
    <location>
        <begin position="141"/>
        <end position="163"/>
    </location>
</feature>
<feature type="transmembrane region" description="Helical" evidence="10">
    <location>
        <begin position="21"/>
        <end position="42"/>
    </location>
</feature>
<accession>A0A8J6MBL0</accession>
<keyword evidence="7 10" id="KW-1133">Transmembrane helix</keyword>
<evidence type="ECO:0000313" key="11">
    <source>
        <dbReference type="EMBL" id="MBC5735274.1"/>
    </source>
</evidence>
<evidence type="ECO:0000256" key="2">
    <source>
        <dbReference type="ARBA" id="ARBA00008417"/>
    </source>
</evidence>
<sequence>MQPEPLQTSANPLGTAPIGKLLPKFAIPSVIAFLVSSLYNIVDQIFIGQGVGLLGNAATNVAFPFNNISTAIALLMSIGTAANFNLNLGAGHKDRAREVAGTGLVVLAFLGVCLGAVAFLFRRPLLLAFGATPDVLPYALTYTRITAFGLPLLTFTTGCSNLIRADGSPTYSMLCTLSGAVLNTMLDPLFIFGFDLGIGGGALATVLGQALSMGMALVYLLRTRLRTVVLTRGDLRPRLHWLGAIFSLGMASFFNQLAMVAVQIVMNNTLTYYGALSQYGQDIPLACVGVVTKVNMLIMGFTIGISQGCQPIFSFNYGARNYPRVKEAYRKAVTAATLICSIAFVCFQLFPRQIIGIFGTGSNAYFHFAERYFRIFLFMTFANAFQPISTNFFTSIGKAKRGILISLTRQVLFLIPLVLIFPLFMGIDGVMYAGPISDAAAVAVAITMVLREMRRMPEQGAPIPGTGGVDGS</sequence>
<feature type="transmembrane region" description="Helical" evidence="10">
    <location>
        <begin position="332"/>
        <end position="351"/>
    </location>
</feature>
<protein>
    <recommendedName>
        <fullName evidence="3">Multidrug export protein MepA</fullName>
    </recommendedName>
</protein>
<dbReference type="PANTHER" id="PTHR43823:SF3">
    <property type="entry name" value="MULTIDRUG EXPORT PROTEIN MEPA"/>
    <property type="match status" value="1"/>
</dbReference>